<dbReference type="PANTHER" id="PTHR45858">
    <property type="entry name" value="FERM DOMAIN CONTAINING PROTEIN"/>
    <property type="match status" value="1"/>
</dbReference>
<dbReference type="InterPro" id="IPR019747">
    <property type="entry name" value="FERM_CS"/>
</dbReference>
<keyword evidence="1" id="KW-0344">Guanine-nucleotide releasing factor</keyword>
<proteinExistence type="predicted"/>
<dbReference type="PROSITE" id="PS00660">
    <property type="entry name" value="FERM_1"/>
    <property type="match status" value="1"/>
</dbReference>
<feature type="compositionally biased region" description="Polar residues" evidence="3">
    <location>
        <begin position="408"/>
        <end position="422"/>
    </location>
</feature>
<dbReference type="Proteomes" id="UP001152803">
    <property type="component" value="Unassembled WGS sequence"/>
</dbReference>
<feature type="compositionally biased region" description="Polar residues" evidence="3">
    <location>
        <begin position="480"/>
        <end position="491"/>
    </location>
</feature>
<dbReference type="InterPro" id="IPR014352">
    <property type="entry name" value="FERM/acyl-CoA-bd_prot_sf"/>
</dbReference>
<dbReference type="InterPro" id="IPR041788">
    <property type="entry name" value="FARP1/FARP2/FRMD7_FERM_C"/>
</dbReference>
<feature type="domain" description="FERM" evidence="4">
    <location>
        <begin position="50"/>
        <end position="330"/>
    </location>
</feature>
<comment type="caution">
    <text evidence="5">The sequence shown here is derived from an EMBL/GenBank/DDBJ whole genome shotgun (WGS) entry which is preliminary data.</text>
</comment>
<dbReference type="InterPro" id="IPR018979">
    <property type="entry name" value="FERM_N"/>
</dbReference>
<dbReference type="GO" id="GO:0008092">
    <property type="term" value="F:cytoskeletal protein binding"/>
    <property type="evidence" value="ECO:0007669"/>
    <property type="project" value="InterPro"/>
</dbReference>
<feature type="region of interest" description="Disordered" evidence="3">
    <location>
        <begin position="695"/>
        <end position="729"/>
    </location>
</feature>
<dbReference type="Gene3D" id="2.30.29.30">
    <property type="entry name" value="Pleckstrin-homology domain (PH domain)/Phosphotyrosine-binding domain (PTB)"/>
    <property type="match status" value="1"/>
</dbReference>
<dbReference type="SUPFAM" id="SSF50729">
    <property type="entry name" value="PH domain-like"/>
    <property type="match status" value="1"/>
</dbReference>
<dbReference type="EMBL" id="JAFJMO010000004">
    <property type="protein sequence ID" value="KAJ8279421.1"/>
    <property type="molecule type" value="Genomic_DNA"/>
</dbReference>
<evidence type="ECO:0000313" key="6">
    <source>
        <dbReference type="Proteomes" id="UP001152803"/>
    </source>
</evidence>
<dbReference type="PANTHER" id="PTHR45858:SF4">
    <property type="entry name" value="FERM, ARHGEF AND PLECKSTRIN DOMAIN-CONTAINING PROTEIN 2"/>
    <property type="match status" value="1"/>
</dbReference>
<dbReference type="InterPro" id="IPR000798">
    <property type="entry name" value="Ez/rad/moesin-like"/>
</dbReference>
<feature type="compositionally biased region" description="Polar residues" evidence="3">
    <location>
        <begin position="612"/>
        <end position="629"/>
    </location>
</feature>
<dbReference type="InterPro" id="IPR019748">
    <property type="entry name" value="FERM_central"/>
</dbReference>
<dbReference type="InterPro" id="IPR011993">
    <property type="entry name" value="PH-like_dom_sf"/>
</dbReference>
<dbReference type="SMART" id="SM01196">
    <property type="entry name" value="FERM_C"/>
    <property type="match status" value="1"/>
</dbReference>
<dbReference type="Pfam" id="PF00373">
    <property type="entry name" value="FERM_M"/>
    <property type="match status" value="1"/>
</dbReference>
<evidence type="ECO:0000256" key="3">
    <source>
        <dbReference type="SAM" id="MobiDB-lite"/>
    </source>
</evidence>
<dbReference type="Pfam" id="PF09380">
    <property type="entry name" value="FERM_C"/>
    <property type="match status" value="1"/>
</dbReference>
<dbReference type="InterPro" id="IPR035963">
    <property type="entry name" value="FERM_2"/>
</dbReference>
<feature type="region of interest" description="Disordered" evidence="3">
    <location>
        <begin position="408"/>
        <end position="457"/>
    </location>
</feature>
<feature type="region of interest" description="Disordered" evidence="3">
    <location>
        <begin position="480"/>
        <end position="511"/>
    </location>
</feature>
<dbReference type="InterPro" id="IPR014847">
    <property type="entry name" value="FA"/>
</dbReference>
<dbReference type="InterPro" id="IPR018980">
    <property type="entry name" value="FERM_PH-like_C"/>
</dbReference>
<dbReference type="OrthoDB" id="9990815at2759"/>
<keyword evidence="2" id="KW-0677">Repeat</keyword>
<evidence type="ECO:0000259" key="4">
    <source>
        <dbReference type="PROSITE" id="PS50057"/>
    </source>
</evidence>
<dbReference type="FunFam" id="3.10.20.90:FF:000040">
    <property type="entry name" value="FERM, RhoGEF and pleckstrin domain-containing protein"/>
    <property type="match status" value="1"/>
</dbReference>
<dbReference type="SMART" id="SM00295">
    <property type="entry name" value="B41"/>
    <property type="match status" value="1"/>
</dbReference>
<protein>
    <recommendedName>
        <fullName evidence="4">FERM domain-containing protein</fullName>
    </recommendedName>
</protein>
<evidence type="ECO:0000256" key="2">
    <source>
        <dbReference type="ARBA" id="ARBA00022737"/>
    </source>
</evidence>
<dbReference type="Pfam" id="PF08736">
    <property type="entry name" value="FA"/>
    <property type="match status" value="1"/>
</dbReference>
<feature type="compositionally biased region" description="Pro residues" evidence="3">
    <location>
        <begin position="423"/>
        <end position="444"/>
    </location>
</feature>
<dbReference type="SUPFAM" id="SSF47031">
    <property type="entry name" value="Second domain of FERM"/>
    <property type="match status" value="1"/>
</dbReference>
<dbReference type="SMART" id="SM01195">
    <property type="entry name" value="FA"/>
    <property type="match status" value="1"/>
</dbReference>
<feature type="region of interest" description="Disordered" evidence="3">
    <location>
        <begin position="23"/>
        <end position="47"/>
    </location>
</feature>
<reference evidence="5" key="1">
    <citation type="journal article" date="2023" name="Science">
        <title>Genome structures resolve the early diversification of teleost fishes.</title>
        <authorList>
            <person name="Parey E."/>
            <person name="Louis A."/>
            <person name="Montfort J."/>
            <person name="Bouchez O."/>
            <person name="Roques C."/>
            <person name="Iampietro C."/>
            <person name="Lluch J."/>
            <person name="Castinel A."/>
            <person name="Donnadieu C."/>
            <person name="Desvignes T."/>
            <person name="Floi Bucao C."/>
            <person name="Jouanno E."/>
            <person name="Wen M."/>
            <person name="Mejri S."/>
            <person name="Dirks R."/>
            <person name="Jansen H."/>
            <person name="Henkel C."/>
            <person name="Chen W.J."/>
            <person name="Zahm M."/>
            <person name="Cabau C."/>
            <person name="Klopp C."/>
            <person name="Thompson A.W."/>
            <person name="Robinson-Rechavi M."/>
            <person name="Braasch I."/>
            <person name="Lecointre G."/>
            <person name="Bobe J."/>
            <person name="Postlethwait J.H."/>
            <person name="Berthelot C."/>
            <person name="Roest Crollius H."/>
            <person name="Guiguen Y."/>
        </authorList>
    </citation>
    <scope>NUCLEOTIDE SEQUENCE</scope>
    <source>
        <strain evidence="5">Concon-B</strain>
    </source>
</reference>
<evidence type="ECO:0000256" key="1">
    <source>
        <dbReference type="ARBA" id="ARBA00022658"/>
    </source>
</evidence>
<feature type="region of interest" description="Disordered" evidence="3">
    <location>
        <begin position="587"/>
        <end position="629"/>
    </location>
</feature>
<dbReference type="InterPro" id="IPR051835">
    <property type="entry name" value="RAC1-GEF"/>
</dbReference>
<organism evidence="5 6">
    <name type="scientific">Conger conger</name>
    <name type="common">Conger eel</name>
    <name type="synonym">Muraena conger</name>
    <dbReference type="NCBI Taxonomy" id="82655"/>
    <lineage>
        <taxon>Eukaryota</taxon>
        <taxon>Metazoa</taxon>
        <taxon>Chordata</taxon>
        <taxon>Craniata</taxon>
        <taxon>Vertebrata</taxon>
        <taxon>Euteleostomi</taxon>
        <taxon>Actinopterygii</taxon>
        <taxon>Neopterygii</taxon>
        <taxon>Teleostei</taxon>
        <taxon>Anguilliformes</taxon>
        <taxon>Congridae</taxon>
        <taxon>Conger</taxon>
    </lineage>
</organism>
<dbReference type="CDD" id="cd14473">
    <property type="entry name" value="FERM_B-lobe"/>
    <property type="match status" value="1"/>
</dbReference>
<dbReference type="Gene3D" id="1.20.80.10">
    <property type="match status" value="1"/>
</dbReference>
<evidence type="ECO:0000313" key="5">
    <source>
        <dbReference type="EMBL" id="KAJ8279421.1"/>
    </source>
</evidence>
<name>A0A9Q1DS60_CONCO</name>
<dbReference type="SUPFAM" id="SSF54236">
    <property type="entry name" value="Ubiquitin-like"/>
    <property type="match status" value="1"/>
</dbReference>
<dbReference type="InterPro" id="IPR000299">
    <property type="entry name" value="FERM_domain"/>
</dbReference>
<accession>A0A9Q1DS60</accession>
<gene>
    <name evidence="5" type="ORF">COCON_G00064870</name>
</gene>
<dbReference type="AlphaFoldDB" id="A0A9Q1DS60"/>
<dbReference type="Gene3D" id="3.10.20.90">
    <property type="entry name" value="Phosphatidylinositol 3-kinase Catalytic Subunit, Chain A, domain 1"/>
    <property type="match status" value="1"/>
</dbReference>
<feature type="compositionally biased region" description="Low complexity" evidence="3">
    <location>
        <begin position="706"/>
        <end position="717"/>
    </location>
</feature>
<dbReference type="GO" id="GO:0005085">
    <property type="term" value="F:guanyl-nucleotide exchange factor activity"/>
    <property type="evidence" value="ECO:0007669"/>
    <property type="project" value="UniProtKB-KW"/>
</dbReference>
<dbReference type="PRINTS" id="PR00661">
    <property type="entry name" value="ERMFAMILY"/>
</dbReference>
<dbReference type="InterPro" id="IPR029071">
    <property type="entry name" value="Ubiquitin-like_domsf"/>
</dbReference>
<dbReference type="CDD" id="cd13193">
    <property type="entry name" value="FERM_C_FARP1-like"/>
    <property type="match status" value="1"/>
</dbReference>
<dbReference type="FunFam" id="1.20.80.10:FF:000005">
    <property type="entry name" value="FERM, RhoGEF and pleckstrin domain-containing protein 1"/>
    <property type="match status" value="1"/>
</dbReference>
<keyword evidence="6" id="KW-1185">Reference proteome</keyword>
<dbReference type="Pfam" id="PF09379">
    <property type="entry name" value="FERM_N"/>
    <property type="match status" value="1"/>
</dbReference>
<feature type="compositionally biased region" description="Gly residues" evidence="3">
    <location>
        <begin position="497"/>
        <end position="507"/>
    </location>
</feature>
<dbReference type="PRINTS" id="PR00935">
    <property type="entry name" value="BAND41"/>
</dbReference>
<dbReference type="FunFam" id="2.30.29.30:FF:000002">
    <property type="entry name" value="Band 4.1-like protein 5 isoform 1"/>
    <property type="match status" value="1"/>
</dbReference>
<sequence>MGELEGSYCVLQTPGTRLGAQPHAGISTLEPGQTLSTAMPGGKKGPGKGLHIRVQGLDEAQEFYHLETKADGQMLLSEVFKRCNLIESDYFGLEFMNLQMKWAWLDPLKLIVKQVKRPPNTLFRLSVKFFPPDPGQLQEENTRYLFALQVKRDLIEERLICSENTAALIASHLVQSEIGDYDDMADREFLKLSKVLPNQERLQEKIMEFHRRHLGQNPAESDFQVLEIARKLEMYGVRFHPAADREGTKINLSVAHMGLQVFQGNTKINTFNWSKIRKLSFKRKRFLIKLHLDTHGPHQDTLEFRMPSRDQCKMFWKSCVEHHSFFRLFDQPQPKSKAILFSRGSSFRFSGRTQKQLVEYVRDNGIRRTPYQRRNSSRIHMSSRSLFTDVPKQSLSFSESLRLPGPHSSATFSFHSLHTSSAPPRPEPLNQPPPQQQPACPPSPPKEDPIKAAPSPHYAFQGATNQAAGDCSPLFVCVESSTSPRPSQNGNDYVGQDGRGGRGGVGGGERKGSFTAEILEAELLRARKGPTFPVATPHLQVTEEFIDDDPAEISFFGGGVEAYSYGFEGVEKELEFGYGEDSLGNPGPYGGMGLEDLNGDPAPFPDGGVGRSETSSLVNNRSDCSSLDNLPLSSTADSISLGFSGNDLASLRLPGSDNPSEASSMVNFPAYSVRSEASSAMQFSDLVEQLEQLSYPPTATEGSGRGSSDSDSDWGSDLPPDQNLFYNNPLVGGPNMEGFLLECHNLRSMALGDSPEITHIKM</sequence>
<dbReference type="InterPro" id="IPR019749">
    <property type="entry name" value="Band_41_domain"/>
</dbReference>
<dbReference type="PROSITE" id="PS50057">
    <property type="entry name" value="FERM_3"/>
    <property type="match status" value="1"/>
</dbReference>